<evidence type="ECO:0000313" key="2">
    <source>
        <dbReference type="EMBL" id="WEW56712.1"/>
    </source>
</evidence>
<protein>
    <submittedName>
        <fullName evidence="2">Uncharacterized protein</fullName>
    </submittedName>
</protein>
<evidence type="ECO:0000313" key="3">
    <source>
        <dbReference type="Proteomes" id="UP001219355"/>
    </source>
</evidence>
<gene>
    <name evidence="2" type="ORF">PRK78_002161</name>
</gene>
<sequence>MNRSDISVVAVELSGHRPAKAMLLRGENVGSPKISPMQPRPVKQFRMAEQWDNAINGAHGVPPMRMHSRGPERNHSRRRSQLPPPSPSPPFESDVSSESRGEEQRTQGSEASAPDDKPKSESAEHPSETPPLPIVQVDVVPPLTKVHFSCYQSHRSFMVSKNAYHSVPCMTCLKADQQVRWRCTFCSLRVCGDCAKGIANCKERSLMEFLENLVQNLEGSGAE</sequence>
<feature type="region of interest" description="Disordered" evidence="1">
    <location>
        <begin position="55"/>
        <end position="134"/>
    </location>
</feature>
<reference evidence="2" key="1">
    <citation type="submission" date="2023-03" db="EMBL/GenBank/DDBJ databases">
        <title>Emydomyces testavorans Genome Sequence.</title>
        <authorList>
            <person name="Hoyer L."/>
        </authorList>
    </citation>
    <scope>NUCLEOTIDE SEQUENCE</scope>
    <source>
        <strain evidence="2">16-2883</strain>
    </source>
</reference>
<organism evidence="2 3">
    <name type="scientific">Emydomyces testavorans</name>
    <dbReference type="NCBI Taxonomy" id="2070801"/>
    <lineage>
        <taxon>Eukaryota</taxon>
        <taxon>Fungi</taxon>
        <taxon>Dikarya</taxon>
        <taxon>Ascomycota</taxon>
        <taxon>Pezizomycotina</taxon>
        <taxon>Eurotiomycetes</taxon>
        <taxon>Eurotiomycetidae</taxon>
        <taxon>Onygenales</taxon>
        <taxon>Nannizziopsiaceae</taxon>
        <taxon>Emydomyces</taxon>
    </lineage>
</organism>
<dbReference type="AlphaFoldDB" id="A0AAF0IHC9"/>
<dbReference type="Proteomes" id="UP001219355">
    <property type="component" value="Chromosome 1"/>
</dbReference>
<feature type="compositionally biased region" description="Basic and acidic residues" evidence="1">
    <location>
        <begin position="114"/>
        <end position="127"/>
    </location>
</feature>
<keyword evidence="3" id="KW-1185">Reference proteome</keyword>
<evidence type="ECO:0000256" key="1">
    <source>
        <dbReference type="SAM" id="MobiDB-lite"/>
    </source>
</evidence>
<name>A0AAF0IHC9_9EURO</name>
<dbReference type="EMBL" id="CP120627">
    <property type="protein sequence ID" value="WEW56712.1"/>
    <property type="molecule type" value="Genomic_DNA"/>
</dbReference>
<accession>A0AAF0IHC9</accession>
<proteinExistence type="predicted"/>